<dbReference type="SUPFAM" id="SSF142906">
    <property type="entry name" value="YjbR-like"/>
    <property type="match status" value="1"/>
</dbReference>
<dbReference type="InterPro" id="IPR007351">
    <property type="entry name" value="YjbR"/>
</dbReference>
<keyword evidence="2" id="KW-1185">Reference proteome</keyword>
<dbReference type="RefSeq" id="WP_378153587.1">
    <property type="nucleotide sequence ID" value="NZ_JBHSEC010000007.1"/>
</dbReference>
<dbReference type="PANTHER" id="PTHR35145">
    <property type="entry name" value="CYTOPLASMIC PROTEIN-RELATED"/>
    <property type="match status" value="1"/>
</dbReference>
<dbReference type="PANTHER" id="PTHR35145:SF1">
    <property type="entry name" value="CYTOPLASMIC PROTEIN"/>
    <property type="match status" value="1"/>
</dbReference>
<dbReference type="InterPro" id="IPR038056">
    <property type="entry name" value="YjbR-like_sf"/>
</dbReference>
<evidence type="ECO:0000313" key="1">
    <source>
        <dbReference type="EMBL" id="MFC4410111.1"/>
    </source>
</evidence>
<accession>A0ABV8X2V8</accession>
<name>A0ABV8X2V8_9LACT</name>
<protein>
    <submittedName>
        <fullName evidence="1">MmcQ/YjbR family DNA-binding protein</fullName>
    </submittedName>
</protein>
<sequence>MNYPWLHDYLLNKKGVNKDYKEEWNWDRYMIGDKLYAAVCKNSEGKDDLVTLKLKPEEGELLREQYEDVIPGYYMNKVHWNSVKLNGHVPDEVLREMADQSYELVLRGLTKKKQKEILEEA</sequence>
<evidence type="ECO:0000313" key="2">
    <source>
        <dbReference type="Proteomes" id="UP001595817"/>
    </source>
</evidence>
<comment type="caution">
    <text evidence="1">The sequence shown here is derived from an EMBL/GenBank/DDBJ whole genome shotgun (WGS) entry which is preliminary data.</text>
</comment>
<reference evidence="2" key="1">
    <citation type="journal article" date="2019" name="Int. J. Syst. Evol. Microbiol.">
        <title>The Global Catalogue of Microorganisms (GCM) 10K type strain sequencing project: providing services to taxonomists for standard genome sequencing and annotation.</title>
        <authorList>
            <consortium name="The Broad Institute Genomics Platform"/>
            <consortium name="The Broad Institute Genome Sequencing Center for Infectious Disease"/>
            <person name="Wu L."/>
            <person name="Ma J."/>
        </authorList>
    </citation>
    <scope>NUCLEOTIDE SEQUENCE [LARGE SCALE GENOMIC DNA]</scope>
    <source>
        <strain evidence="2">CCUG 59778</strain>
    </source>
</reference>
<dbReference type="Pfam" id="PF04237">
    <property type="entry name" value="YjbR"/>
    <property type="match status" value="1"/>
</dbReference>
<organism evidence="1 2">
    <name type="scientific">Chungangia koreensis</name>
    <dbReference type="NCBI Taxonomy" id="752657"/>
    <lineage>
        <taxon>Bacteria</taxon>
        <taxon>Bacillati</taxon>
        <taxon>Bacillota</taxon>
        <taxon>Bacilli</taxon>
        <taxon>Lactobacillales</taxon>
        <taxon>Chungangia</taxon>
    </lineage>
</organism>
<dbReference type="Proteomes" id="UP001595817">
    <property type="component" value="Unassembled WGS sequence"/>
</dbReference>
<keyword evidence="1" id="KW-0238">DNA-binding</keyword>
<proteinExistence type="predicted"/>
<dbReference type="Gene3D" id="3.90.1150.30">
    <property type="match status" value="1"/>
</dbReference>
<dbReference type="InterPro" id="IPR058532">
    <property type="entry name" value="YjbR/MT2646/Rv2570-like"/>
</dbReference>
<gene>
    <name evidence="1" type="ORF">ACFOZY_06620</name>
</gene>
<dbReference type="GO" id="GO:0003677">
    <property type="term" value="F:DNA binding"/>
    <property type="evidence" value="ECO:0007669"/>
    <property type="project" value="UniProtKB-KW"/>
</dbReference>
<dbReference type="EMBL" id="JBHSEC010000007">
    <property type="protein sequence ID" value="MFC4410111.1"/>
    <property type="molecule type" value="Genomic_DNA"/>
</dbReference>